<dbReference type="InterPro" id="IPR002397">
    <property type="entry name" value="Cyt_P450_B"/>
</dbReference>
<dbReference type="PANTHER" id="PTHR46696">
    <property type="entry name" value="P450, PUTATIVE (EUROFUNG)-RELATED"/>
    <property type="match status" value="1"/>
</dbReference>
<evidence type="ECO:0000256" key="2">
    <source>
        <dbReference type="RuleBase" id="RU000461"/>
    </source>
</evidence>
<dbReference type="GO" id="GO:0016705">
    <property type="term" value="F:oxidoreductase activity, acting on paired donors, with incorporation or reduction of molecular oxygen"/>
    <property type="evidence" value="ECO:0007669"/>
    <property type="project" value="InterPro"/>
</dbReference>
<gene>
    <name evidence="3" type="ORF">CfE428DRAFT_2952</name>
</gene>
<dbReference type="InterPro" id="IPR001128">
    <property type="entry name" value="Cyt_P450"/>
</dbReference>
<dbReference type="PROSITE" id="PS00086">
    <property type="entry name" value="CYTOCHROME_P450"/>
    <property type="match status" value="1"/>
</dbReference>
<dbReference type="EMBL" id="ABVL01000007">
    <property type="protein sequence ID" value="EDY19776.1"/>
    <property type="molecule type" value="Genomic_DNA"/>
</dbReference>
<dbReference type="Pfam" id="PF00067">
    <property type="entry name" value="p450"/>
    <property type="match status" value="1"/>
</dbReference>
<dbReference type="Proteomes" id="UP000005824">
    <property type="component" value="Unassembled WGS sequence"/>
</dbReference>
<dbReference type="SUPFAM" id="SSF48264">
    <property type="entry name" value="Cytochrome P450"/>
    <property type="match status" value="1"/>
</dbReference>
<keyword evidence="2" id="KW-0408">Iron</keyword>
<dbReference type="AlphaFoldDB" id="B4D214"/>
<keyword evidence="4" id="KW-1185">Reference proteome</keyword>
<dbReference type="Gene3D" id="1.10.630.10">
    <property type="entry name" value="Cytochrome P450"/>
    <property type="match status" value="1"/>
</dbReference>
<protein>
    <submittedName>
        <fullName evidence="3">Cytochrome P450</fullName>
    </submittedName>
</protein>
<evidence type="ECO:0000256" key="1">
    <source>
        <dbReference type="ARBA" id="ARBA00010617"/>
    </source>
</evidence>
<dbReference type="STRING" id="497964.CfE428DRAFT_2952"/>
<keyword evidence="2" id="KW-0479">Metal-binding</keyword>
<dbReference type="InParanoid" id="B4D214"/>
<dbReference type="PANTHER" id="PTHR46696:SF1">
    <property type="entry name" value="CYTOCHROME P450 YJIB-RELATED"/>
    <property type="match status" value="1"/>
</dbReference>
<dbReference type="GO" id="GO:0005506">
    <property type="term" value="F:iron ion binding"/>
    <property type="evidence" value="ECO:0007669"/>
    <property type="project" value="InterPro"/>
</dbReference>
<comment type="similarity">
    <text evidence="1 2">Belongs to the cytochrome P450 family.</text>
</comment>
<dbReference type="InterPro" id="IPR036396">
    <property type="entry name" value="Cyt_P450_sf"/>
</dbReference>
<name>B4D214_9BACT</name>
<keyword evidence="2" id="KW-0560">Oxidoreductase</keyword>
<dbReference type="PRINTS" id="PR00359">
    <property type="entry name" value="BP450"/>
</dbReference>
<dbReference type="eggNOG" id="COG2124">
    <property type="taxonomic scope" value="Bacteria"/>
</dbReference>
<evidence type="ECO:0000313" key="3">
    <source>
        <dbReference type="EMBL" id="EDY19776.1"/>
    </source>
</evidence>
<organism evidence="3 4">
    <name type="scientific">Chthoniobacter flavus Ellin428</name>
    <dbReference type="NCBI Taxonomy" id="497964"/>
    <lineage>
        <taxon>Bacteria</taxon>
        <taxon>Pseudomonadati</taxon>
        <taxon>Verrucomicrobiota</taxon>
        <taxon>Spartobacteria</taxon>
        <taxon>Chthoniobacterales</taxon>
        <taxon>Chthoniobacteraceae</taxon>
        <taxon>Chthoniobacter</taxon>
    </lineage>
</organism>
<proteinExistence type="inferred from homology"/>
<accession>B4D214</accession>
<sequence>MSCPFDPFEQKRKEAGVLPCDFEGERVPMILRHADVKAATKDWHKYSSDAPRRLSFPTEEDVRSMRQFPLEVDPPDHTESRKLVEPFFARPKLPEVIAKVEALARRLVADALRQDSVELVRDFAVVYQSKALTYMLNVPEEEADVWISWGTHVYRDVDAAGKIERGRQFEAYLNSLFDRALANPGEDFFSYLNQATFQGRPMTRVEALGIANLAFAGGRDTVINAVTGSLGYLGGNPQALEYLREDPKRIVNACEELFRHISSLTHIGRVCPVDTEVMGVSVKPQGKVSLCWSSANYDEAVFPNPHEVHLDRKPNAHMAFGFGLHLCLGAPQARLVLRSLMKALCEQVQRIEILKAEQHFEVEAEYRRAVGYDALLAKLVSLE</sequence>
<comment type="caution">
    <text evidence="3">The sequence shown here is derived from an EMBL/GenBank/DDBJ whole genome shotgun (WGS) entry which is preliminary data.</text>
</comment>
<evidence type="ECO:0000313" key="4">
    <source>
        <dbReference type="Proteomes" id="UP000005824"/>
    </source>
</evidence>
<keyword evidence="2" id="KW-0349">Heme</keyword>
<keyword evidence="2" id="KW-0503">Monooxygenase</keyword>
<reference evidence="3 4" key="1">
    <citation type="journal article" date="2011" name="J. Bacteriol.">
        <title>Genome sequence of Chthoniobacter flavus Ellin428, an aerobic heterotrophic soil bacterium.</title>
        <authorList>
            <person name="Kant R."/>
            <person name="van Passel M.W."/>
            <person name="Palva A."/>
            <person name="Lucas S."/>
            <person name="Lapidus A."/>
            <person name="Glavina Del Rio T."/>
            <person name="Dalin E."/>
            <person name="Tice H."/>
            <person name="Bruce D."/>
            <person name="Goodwin L."/>
            <person name="Pitluck S."/>
            <person name="Larimer F.W."/>
            <person name="Land M.L."/>
            <person name="Hauser L."/>
            <person name="Sangwan P."/>
            <person name="de Vos W.M."/>
            <person name="Janssen P.H."/>
            <person name="Smidt H."/>
        </authorList>
    </citation>
    <scope>NUCLEOTIDE SEQUENCE [LARGE SCALE GENOMIC DNA]</scope>
    <source>
        <strain evidence="3 4">Ellin428</strain>
    </source>
</reference>
<dbReference type="InterPro" id="IPR017972">
    <property type="entry name" value="Cyt_P450_CS"/>
</dbReference>
<dbReference type="RefSeq" id="WP_006980277.1">
    <property type="nucleotide sequence ID" value="NZ_ABVL01000007.1"/>
</dbReference>
<dbReference type="GO" id="GO:0004497">
    <property type="term" value="F:monooxygenase activity"/>
    <property type="evidence" value="ECO:0007669"/>
    <property type="project" value="UniProtKB-KW"/>
</dbReference>
<dbReference type="GO" id="GO:0020037">
    <property type="term" value="F:heme binding"/>
    <property type="evidence" value="ECO:0007669"/>
    <property type="project" value="InterPro"/>
</dbReference>